<dbReference type="Proteomes" id="UP000015361">
    <property type="component" value="Unassembled WGS sequence"/>
</dbReference>
<evidence type="ECO:0000313" key="2">
    <source>
        <dbReference type="Proteomes" id="UP000015361"/>
    </source>
</evidence>
<proteinExistence type="predicted"/>
<organism evidence="1 2">
    <name type="scientific">Lactococcus lactis subsp. lactis A12</name>
    <dbReference type="NCBI Taxonomy" id="1137134"/>
    <lineage>
        <taxon>Bacteria</taxon>
        <taxon>Bacillati</taxon>
        <taxon>Bacillota</taxon>
        <taxon>Bacilli</taxon>
        <taxon>Lactobacillales</taxon>
        <taxon>Streptococcaceae</taxon>
        <taxon>Lactococcus</taxon>
    </lineage>
</organism>
<evidence type="ECO:0000313" key="1">
    <source>
        <dbReference type="EMBL" id="CDG04800.1"/>
    </source>
</evidence>
<sequence>MNKWEEPTEAQPCKALTGL</sequence>
<dbReference type="AlphaFoldDB" id="S6EU41"/>
<gene>
    <name evidence="1" type="ORF">O9U_01790</name>
</gene>
<comment type="caution">
    <text evidence="1">The sequence shown here is derived from an EMBL/GenBank/DDBJ whole genome shotgun (WGS) entry which is preliminary data.</text>
</comment>
<protein>
    <submittedName>
        <fullName evidence="1">Uncharacterized protein</fullName>
    </submittedName>
</protein>
<accession>S6EU41</accession>
<name>S6EU41_LACLL</name>
<dbReference type="EMBL" id="CBLU010000013">
    <property type="protein sequence ID" value="CDG04800.1"/>
    <property type="molecule type" value="Genomic_DNA"/>
</dbReference>
<reference evidence="1 2" key="1">
    <citation type="journal article" date="2013" name="Appl. Environ. Microbiol.">
        <title>The Carbohydrate Metabolism Signature of Lactococcus lactis Strain A12 Reveals Its Sourdough Ecosystem Origin.</title>
        <authorList>
            <person name="Passerini D."/>
            <person name="Coddeville M."/>
            <person name="Le Bourgeois P."/>
            <person name="Loubiere P."/>
            <person name="Ritzenthaler P."/>
            <person name="Fontagne-Faucher C."/>
            <person name="Daveran-Mingot M.L."/>
            <person name="Cocaign-Bousquet M."/>
        </authorList>
    </citation>
    <scope>NUCLEOTIDE SEQUENCE [LARGE SCALE GENOMIC DNA]</scope>
    <source>
        <strain evidence="1 2">A12</strain>
    </source>
</reference>